<evidence type="ECO:0000256" key="4">
    <source>
        <dbReference type="HAMAP-Rule" id="MF_00279"/>
    </source>
</evidence>
<comment type="subunit">
    <text evidence="4">Homooctamer; tetramer of dimers.</text>
</comment>
<dbReference type="EMBL" id="RFLX01000005">
    <property type="protein sequence ID" value="RMI25315.1"/>
    <property type="molecule type" value="Genomic_DNA"/>
</dbReference>
<dbReference type="OrthoDB" id="9806590at2"/>
<organism evidence="6 9">
    <name type="scientific">Teichococcus wenyumeiae</name>
    <dbReference type="NCBI Taxonomy" id="2478470"/>
    <lineage>
        <taxon>Bacteria</taxon>
        <taxon>Pseudomonadati</taxon>
        <taxon>Pseudomonadota</taxon>
        <taxon>Alphaproteobacteria</taxon>
        <taxon>Acetobacterales</taxon>
        <taxon>Roseomonadaceae</taxon>
        <taxon>Roseomonas</taxon>
    </lineage>
</organism>
<protein>
    <recommendedName>
        <fullName evidence="4 5">Pyridoxine 5'-phosphate synthase</fullName>
        <shortName evidence="4">PNP synthase</shortName>
        <ecNumber evidence="4 5">2.6.99.2</ecNumber>
    </recommendedName>
</protein>
<dbReference type="NCBIfam" id="NF003627">
    <property type="entry name" value="PRK05265.1-5"/>
    <property type="match status" value="1"/>
</dbReference>
<evidence type="ECO:0000313" key="8">
    <source>
        <dbReference type="Proteomes" id="UP000274097"/>
    </source>
</evidence>
<comment type="similarity">
    <text evidence="4">Belongs to the PNP synthase family.</text>
</comment>
<dbReference type="InterPro" id="IPR036130">
    <property type="entry name" value="Pyridoxine-5'_phos_synth"/>
</dbReference>
<keyword evidence="2 4" id="KW-0808">Transferase</keyword>
<feature type="binding site" evidence="4">
    <location>
        <position position="22"/>
    </location>
    <ligand>
        <name>3-amino-2-oxopropyl phosphate</name>
        <dbReference type="ChEBI" id="CHEBI:57279"/>
    </ligand>
</feature>
<name>A0A3A9JNU1_9PROT</name>
<evidence type="ECO:0000313" key="7">
    <source>
        <dbReference type="EMBL" id="RMI25315.1"/>
    </source>
</evidence>
<sequence length="244" mass="25967">MTAPAIRLGVNVDHVATLRNARGGHHPDPLAAARLALDSGADSITVHLREDRRHIRDADVRAMRAELSAPINLEMAATAEMVAFAREIRPHAACLVPERRAELTTEGGLDAVGQEAALAPVVAALREAGARVSLFLDPEPAQIAAAARLGAGAVELHTGTWCEARGEARAREEARLRHAARLVAEAGIECHAGHGLDYETAAILAAVPEIVELNIGHFLMGQALFDGLGPSIRRMKQAMLDARR</sequence>
<feature type="binding site" evidence="4">
    <location>
        <position position="49"/>
    </location>
    <ligand>
        <name>1-deoxy-D-xylulose 5-phosphate</name>
        <dbReference type="ChEBI" id="CHEBI:57792"/>
    </ligand>
</feature>
<dbReference type="CDD" id="cd00003">
    <property type="entry name" value="PNPsynthase"/>
    <property type="match status" value="1"/>
</dbReference>
<feature type="site" description="Transition state stabilizer" evidence="4">
    <location>
        <position position="155"/>
    </location>
</feature>
<proteinExistence type="inferred from homology"/>
<dbReference type="Pfam" id="PF03740">
    <property type="entry name" value="PdxJ"/>
    <property type="match status" value="1"/>
</dbReference>
<dbReference type="FunCoup" id="A0A3A9JNU1">
    <property type="interactions" value="360"/>
</dbReference>
<evidence type="ECO:0000256" key="3">
    <source>
        <dbReference type="ARBA" id="ARBA00023096"/>
    </source>
</evidence>
<dbReference type="UniPathway" id="UPA00244">
    <property type="reaction ID" value="UER00313"/>
</dbReference>
<feature type="binding site" evidence="4">
    <location>
        <position position="104"/>
    </location>
    <ligand>
        <name>1-deoxy-D-xylulose 5-phosphate</name>
        <dbReference type="ChEBI" id="CHEBI:57792"/>
    </ligand>
</feature>
<dbReference type="PANTHER" id="PTHR30456">
    <property type="entry name" value="PYRIDOXINE 5'-PHOSPHATE SYNTHASE"/>
    <property type="match status" value="1"/>
</dbReference>
<feature type="binding site" evidence="4">
    <location>
        <begin position="216"/>
        <end position="217"/>
    </location>
    <ligand>
        <name>3-amino-2-oxopropyl phosphate</name>
        <dbReference type="ChEBI" id="CHEBI:57279"/>
    </ligand>
</feature>
<feature type="binding site" evidence="4">
    <location>
        <position position="54"/>
    </location>
    <ligand>
        <name>1-deoxy-D-xylulose 5-phosphate</name>
        <dbReference type="ChEBI" id="CHEBI:57792"/>
    </ligand>
</feature>
<dbReference type="GO" id="GO:0005829">
    <property type="term" value="C:cytosol"/>
    <property type="evidence" value="ECO:0007669"/>
    <property type="project" value="TreeGrafter"/>
</dbReference>
<keyword evidence="3 4" id="KW-0664">Pyridoxine biosynthesis</keyword>
<evidence type="ECO:0000313" key="6">
    <source>
        <dbReference type="EMBL" id="RKK00589.1"/>
    </source>
</evidence>
<dbReference type="InterPro" id="IPR013785">
    <property type="entry name" value="Aldolase_TIM"/>
</dbReference>
<dbReference type="EC" id="2.6.99.2" evidence="4 5"/>
<keyword evidence="8" id="KW-1185">Reference proteome</keyword>
<dbReference type="GO" id="GO:0008615">
    <property type="term" value="P:pyridoxine biosynthetic process"/>
    <property type="evidence" value="ECO:0007669"/>
    <property type="project" value="UniProtKB-UniRule"/>
</dbReference>
<feature type="binding site" evidence="4">
    <location>
        <begin position="13"/>
        <end position="14"/>
    </location>
    <ligand>
        <name>1-deoxy-D-xylulose 5-phosphate</name>
        <dbReference type="ChEBI" id="CHEBI:57792"/>
    </ligand>
</feature>
<dbReference type="NCBIfam" id="NF003624">
    <property type="entry name" value="PRK05265.1-2"/>
    <property type="match status" value="1"/>
</dbReference>
<gene>
    <name evidence="4" type="primary">pdxJ</name>
    <name evidence="6" type="ORF">D6Z83_27610</name>
    <name evidence="7" type="ORF">EBE87_09220</name>
</gene>
<dbReference type="AlphaFoldDB" id="A0A3A9JNU1"/>
<dbReference type="GO" id="GO:0033856">
    <property type="term" value="F:pyridoxine 5'-phosphate synthase activity"/>
    <property type="evidence" value="ECO:0007669"/>
    <property type="project" value="UniProtKB-UniRule"/>
</dbReference>
<dbReference type="InterPro" id="IPR004569">
    <property type="entry name" value="PyrdxlP_synth_PdxJ"/>
</dbReference>
<dbReference type="NCBIfam" id="TIGR00559">
    <property type="entry name" value="pdxJ"/>
    <property type="match status" value="1"/>
</dbReference>
<comment type="pathway">
    <text evidence="4">Cofactor biosynthesis; pyridoxine 5'-phosphate biosynthesis; pyridoxine 5'-phosphate from D-erythrose 4-phosphate: step 5/5.</text>
</comment>
<dbReference type="HAMAP" id="MF_00279">
    <property type="entry name" value="PdxJ"/>
    <property type="match status" value="1"/>
</dbReference>
<dbReference type="Gene3D" id="3.20.20.70">
    <property type="entry name" value="Aldolase class I"/>
    <property type="match status" value="1"/>
</dbReference>
<feature type="binding site" evidence="4">
    <location>
        <position position="195"/>
    </location>
    <ligand>
        <name>3-amino-2-oxopropyl phosphate</name>
        <dbReference type="ChEBI" id="CHEBI:57279"/>
    </ligand>
</feature>
<feature type="active site" description="Proton acceptor" evidence="4">
    <location>
        <position position="74"/>
    </location>
</feature>
<accession>A0A3A9JNU1</accession>
<keyword evidence="1 4" id="KW-0963">Cytoplasm</keyword>
<reference evidence="6 9" key="1">
    <citation type="submission" date="2018-09" db="EMBL/GenBank/DDBJ databases">
        <title>Roseomonas sp. nov., isolated from feces of Tibetan antelopes in the Qinghai-Tibet plateau, China.</title>
        <authorList>
            <person name="Tian Z."/>
        </authorList>
    </citation>
    <scope>NUCLEOTIDE SEQUENCE [LARGE SCALE GENOMIC DNA]</scope>
    <source>
        <strain evidence="7 8">Z23</strain>
        <strain evidence="6 9">Z24</strain>
    </source>
</reference>
<dbReference type="InParanoid" id="A0A3A9JNU1"/>
<dbReference type="Proteomes" id="UP000274097">
    <property type="component" value="Unassembled WGS sequence"/>
</dbReference>
<dbReference type="EMBL" id="RAQU01000404">
    <property type="protein sequence ID" value="RKK00589.1"/>
    <property type="molecule type" value="Genomic_DNA"/>
</dbReference>
<feature type="active site" description="Proton donor" evidence="4">
    <location>
        <position position="194"/>
    </location>
</feature>
<evidence type="ECO:0000256" key="2">
    <source>
        <dbReference type="ARBA" id="ARBA00022679"/>
    </source>
</evidence>
<dbReference type="NCBIfam" id="NF003625">
    <property type="entry name" value="PRK05265.1-3"/>
    <property type="match status" value="1"/>
</dbReference>
<dbReference type="Proteomes" id="UP000278036">
    <property type="component" value="Unassembled WGS sequence"/>
</dbReference>
<dbReference type="SUPFAM" id="SSF63892">
    <property type="entry name" value="Pyridoxine 5'-phosphate synthase"/>
    <property type="match status" value="1"/>
</dbReference>
<comment type="function">
    <text evidence="4">Catalyzes the complicated ring closure reaction between the two acyclic compounds 1-deoxy-D-xylulose-5-phosphate (DXP) and 3-amino-2-oxopropyl phosphate (1-amino-acetone-3-phosphate or AAP) to form pyridoxine 5'-phosphate (PNP) and inorganic phosphate.</text>
</comment>
<feature type="binding site" evidence="4">
    <location>
        <position position="11"/>
    </location>
    <ligand>
        <name>3-amino-2-oxopropyl phosphate</name>
        <dbReference type="ChEBI" id="CHEBI:57279"/>
    </ligand>
</feature>
<evidence type="ECO:0000313" key="9">
    <source>
        <dbReference type="Proteomes" id="UP000278036"/>
    </source>
</evidence>
<feature type="active site" description="Proton acceptor" evidence="4">
    <location>
        <position position="47"/>
    </location>
</feature>
<evidence type="ECO:0000256" key="5">
    <source>
        <dbReference type="NCBIfam" id="TIGR00559"/>
    </source>
</evidence>
<comment type="subcellular location">
    <subcellularLocation>
        <location evidence="4">Cytoplasm</location>
    </subcellularLocation>
</comment>
<comment type="caution">
    <text evidence="6">The sequence shown here is derived from an EMBL/GenBank/DDBJ whole genome shotgun (WGS) entry which is preliminary data.</text>
</comment>
<evidence type="ECO:0000256" key="1">
    <source>
        <dbReference type="ARBA" id="ARBA00022490"/>
    </source>
</evidence>
<dbReference type="PANTHER" id="PTHR30456:SF0">
    <property type="entry name" value="PYRIDOXINE 5'-PHOSPHATE SYNTHASE"/>
    <property type="match status" value="1"/>
</dbReference>
<comment type="catalytic activity">
    <reaction evidence="4">
        <text>3-amino-2-oxopropyl phosphate + 1-deoxy-D-xylulose 5-phosphate = pyridoxine 5'-phosphate + phosphate + 2 H2O + H(+)</text>
        <dbReference type="Rhea" id="RHEA:15265"/>
        <dbReference type="ChEBI" id="CHEBI:15377"/>
        <dbReference type="ChEBI" id="CHEBI:15378"/>
        <dbReference type="ChEBI" id="CHEBI:43474"/>
        <dbReference type="ChEBI" id="CHEBI:57279"/>
        <dbReference type="ChEBI" id="CHEBI:57792"/>
        <dbReference type="ChEBI" id="CHEBI:58589"/>
        <dbReference type="EC" id="2.6.99.2"/>
    </reaction>
</comment>
<dbReference type="RefSeq" id="WP_120641231.1">
    <property type="nucleotide sequence ID" value="NZ_RAQU01000404.1"/>
</dbReference>